<evidence type="ECO:0000313" key="1">
    <source>
        <dbReference type="EMBL" id="KAJ8673111.1"/>
    </source>
</evidence>
<proteinExistence type="predicted"/>
<keyword evidence="2" id="KW-1185">Reference proteome</keyword>
<gene>
    <name evidence="1" type="ORF">QAD02_004372</name>
</gene>
<reference evidence="1" key="1">
    <citation type="submission" date="2023-04" db="EMBL/GenBank/DDBJ databases">
        <title>A chromosome-level genome assembly of the parasitoid wasp Eretmocerus hayati.</title>
        <authorList>
            <person name="Zhong Y."/>
            <person name="Liu S."/>
            <person name="Liu Y."/>
        </authorList>
    </citation>
    <scope>NUCLEOTIDE SEQUENCE</scope>
    <source>
        <strain evidence="1">ZJU_SS_LIU_2023</strain>
    </source>
</reference>
<organism evidence="1 2">
    <name type="scientific">Eretmocerus hayati</name>
    <dbReference type="NCBI Taxonomy" id="131215"/>
    <lineage>
        <taxon>Eukaryota</taxon>
        <taxon>Metazoa</taxon>
        <taxon>Ecdysozoa</taxon>
        <taxon>Arthropoda</taxon>
        <taxon>Hexapoda</taxon>
        <taxon>Insecta</taxon>
        <taxon>Pterygota</taxon>
        <taxon>Neoptera</taxon>
        <taxon>Endopterygota</taxon>
        <taxon>Hymenoptera</taxon>
        <taxon>Apocrita</taxon>
        <taxon>Proctotrupomorpha</taxon>
        <taxon>Chalcidoidea</taxon>
        <taxon>Aphelinidae</taxon>
        <taxon>Aphelininae</taxon>
        <taxon>Eretmocerus</taxon>
    </lineage>
</organism>
<evidence type="ECO:0000313" key="2">
    <source>
        <dbReference type="Proteomes" id="UP001239111"/>
    </source>
</evidence>
<dbReference type="Proteomes" id="UP001239111">
    <property type="component" value="Chromosome 3"/>
</dbReference>
<comment type="caution">
    <text evidence="1">The sequence shown here is derived from an EMBL/GenBank/DDBJ whole genome shotgun (WGS) entry which is preliminary data.</text>
</comment>
<name>A0ACC2NQE8_9HYME</name>
<accession>A0ACC2NQE8</accession>
<dbReference type="EMBL" id="CM056743">
    <property type="protein sequence ID" value="KAJ8673111.1"/>
    <property type="molecule type" value="Genomic_DNA"/>
</dbReference>
<protein>
    <submittedName>
        <fullName evidence="1">Uncharacterized protein</fullName>
    </submittedName>
</protein>
<sequence length="567" mass="62207">MAHKKVTKRSRTLKVLEWISRTSSCLQGCASSSSSTYSTEPRSDRGATDAPSPPIAAKSPHDSPSATRMNSHHAEPRSTQDAIGCQPLLQVAKSRENSSSAEKRKICENSKAALEATVPACAHAEEGADAPATPGVGEHQSGPITEPTNRRCKGPPQGKEQPLVHPPLRRRSRAERAARSKAHAQAVEVYALLRQRAAIVTGDERASANRAPIFETPVFFVHTPECATMRIDATRMLALSALYCGADDEDSDNQVSEAEESIERFIRENRRRRHNRVRVNRCRARAAARQARRRRDAAREMDRELINLAERLAGVAEEEPAAAPRRARRARRSRQPVALPAAAGAAHPPAGMSVQLPPVPGAARVPLLEQRHQEAHFPGEGNVVDEFRAEAQARYGAAPSPANFGAVARGSRSDVPTYSSDNVRRYLEIPLRPVSRSEPCRARADSSSPPNLAAEPLINEISNEQLLHAADQIIDRAALFGLGNVPAGPHQRAEERDEGVAMAPENAGSEEDDDFMAEFLQAMDVPRPPLRMVIRRRPEPHSTGNQEHPERYIADEEEQRYVHDSHT</sequence>